<feature type="region of interest" description="Disordered" evidence="1">
    <location>
        <begin position="64"/>
        <end position="92"/>
    </location>
</feature>
<gene>
    <name evidence="2" type="ordered locus">BC1002_4436</name>
</gene>
<reference evidence="3" key="1">
    <citation type="submission" date="2010-04" db="EMBL/GenBank/DDBJ databases">
        <title>Complete sequence of chromosome 2 of Burkholderia sp. CCGE1002.</title>
        <authorList>
            <consortium name="US DOE Joint Genome Institute"/>
            <person name="Lucas S."/>
            <person name="Copeland A."/>
            <person name="Lapidus A."/>
            <person name="Cheng J.-F."/>
            <person name="Bruce D."/>
            <person name="Goodwin L."/>
            <person name="Pitluck S."/>
            <person name="Chertkov O."/>
            <person name="Detter J.C."/>
            <person name="Han C."/>
            <person name="Tapia R."/>
            <person name="Land M."/>
            <person name="Hauser L."/>
            <person name="Kyrpides N."/>
            <person name="Ovchinnikova G."/>
            <person name="Martinez-Romero E."/>
            <person name="Hernandez M.A.R."/>
            <person name="Tiedje J.M."/>
            <person name="Woyke T."/>
        </authorList>
    </citation>
    <scope>NUCLEOTIDE SEQUENCE [LARGE SCALE GENOMIC DNA]</scope>
    <source>
        <strain evidence="3">CCGE1002</strain>
    </source>
</reference>
<dbReference type="Proteomes" id="UP000002190">
    <property type="component" value="Chromosome 2"/>
</dbReference>
<dbReference type="AlphaFoldDB" id="D5WIW9"/>
<feature type="compositionally biased region" description="Low complexity" evidence="1">
    <location>
        <begin position="104"/>
        <end position="140"/>
    </location>
</feature>
<feature type="compositionally biased region" description="Low complexity" evidence="1">
    <location>
        <begin position="184"/>
        <end position="197"/>
    </location>
</feature>
<feature type="compositionally biased region" description="Polar residues" evidence="1">
    <location>
        <begin position="64"/>
        <end position="75"/>
    </location>
</feature>
<evidence type="ECO:0000313" key="2">
    <source>
        <dbReference type="EMBL" id="ADG18414.1"/>
    </source>
</evidence>
<sequence>MAKWSFIISQSQLFNGCCLDMTNTGKMMIVGLLVVDAGVAGYLLYPRDDQAPAVTGAVTRSVTGAVESQPQTDTTRAIGGSVRPAQPVSPPAARADIANNAAIAPQSAASQPESAAPAPTPAQAQAPAPAPTQAQALAPAPAQPLPPTTAAPAPSVTPEAGQTASGRVDNAAPAAVARDRSKLQPYAQQRAQPRPQYGPRIDQTTQGRRRDDTHPNGANPVAAMLTDQLVKESSKPDPSLPMPSGVTVPMPSDNGPGPGPGVGRGSTNPVASAMTDKLVRESSKVGPTQPPAEPPILTKP</sequence>
<dbReference type="HOGENOM" id="CLU_985794_0_0_4"/>
<evidence type="ECO:0000256" key="1">
    <source>
        <dbReference type="SAM" id="MobiDB-lite"/>
    </source>
</evidence>
<accession>D5WIW9</accession>
<evidence type="ECO:0000313" key="3">
    <source>
        <dbReference type="Proteomes" id="UP000002190"/>
    </source>
</evidence>
<proteinExistence type="predicted"/>
<feature type="compositionally biased region" description="Low complexity" evidence="1">
    <location>
        <begin position="150"/>
        <end position="160"/>
    </location>
</feature>
<name>D5WIW9_PARAM</name>
<dbReference type="eggNOG" id="ENOG5030257">
    <property type="taxonomic scope" value="Bacteria"/>
</dbReference>
<reference evidence="2 3" key="2">
    <citation type="journal article" date="2012" name="J. Bacteriol.">
        <title>Genome Sequences of Burkholderia sp. Strains CCGE1002 and H160, Isolated from Legume Nodules in Mexico and Brazil.</title>
        <authorList>
            <person name="Ormeno-Orrillo E."/>
            <person name="Rogel M.A."/>
            <person name="Chueire L.M."/>
            <person name="Tiedje J.M."/>
            <person name="Martinez-Romero E."/>
            <person name="Hungria M."/>
        </authorList>
    </citation>
    <scope>NUCLEOTIDE SEQUENCE [LARGE SCALE GENOMIC DNA]</scope>
    <source>
        <strain evidence="2 3">CCGE1002</strain>
    </source>
</reference>
<organism evidence="2 3">
    <name type="scientific">Paraburkholderia atlantica</name>
    <dbReference type="NCBI Taxonomy" id="2654982"/>
    <lineage>
        <taxon>Bacteria</taxon>
        <taxon>Pseudomonadati</taxon>
        <taxon>Pseudomonadota</taxon>
        <taxon>Betaproteobacteria</taxon>
        <taxon>Burkholderiales</taxon>
        <taxon>Burkholderiaceae</taxon>
        <taxon>Paraburkholderia</taxon>
    </lineage>
</organism>
<evidence type="ECO:0008006" key="4">
    <source>
        <dbReference type="Google" id="ProtNLM"/>
    </source>
</evidence>
<dbReference type="KEGG" id="bge:BC1002_4436"/>
<feature type="region of interest" description="Disordered" evidence="1">
    <location>
        <begin position="104"/>
        <end position="300"/>
    </location>
</feature>
<protein>
    <recommendedName>
        <fullName evidence="4">Extensin</fullName>
    </recommendedName>
</protein>
<dbReference type="EMBL" id="CP002014">
    <property type="protein sequence ID" value="ADG18414.1"/>
    <property type="molecule type" value="Genomic_DNA"/>
</dbReference>